<organism evidence="1 2">
    <name type="scientific">Melastoma candidum</name>
    <dbReference type="NCBI Taxonomy" id="119954"/>
    <lineage>
        <taxon>Eukaryota</taxon>
        <taxon>Viridiplantae</taxon>
        <taxon>Streptophyta</taxon>
        <taxon>Embryophyta</taxon>
        <taxon>Tracheophyta</taxon>
        <taxon>Spermatophyta</taxon>
        <taxon>Magnoliopsida</taxon>
        <taxon>eudicotyledons</taxon>
        <taxon>Gunneridae</taxon>
        <taxon>Pentapetalae</taxon>
        <taxon>rosids</taxon>
        <taxon>malvids</taxon>
        <taxon>Myrtales</taxon>
        <taxon>Melastomataceae</taxon>
        <taxon>Melastomatoideae</taxon>
        <taxon>Melastomateae</taxon>
        <taxon>Melastoma</taxon>
    </lineage>
</organism>
<dbReference type="EMBL" id="CM042891">
    <property type="protein sequence ID" value="KAI4303680.1"/>
    <property type="molecule type" value="Genomic_DNA"/>
</dbReference>
<evidence type="ECO:0000313" key="1">
    <source>
        <dbReference type="EMBL" id="KAI4303680.1"/>
    </source>
</evidence>
<sequence>MSSNGGAGVATAEERRATTASGRRRRTRNGIVHLHSRNQFFKIFSLTAIFCFSVVCSNTSLSLSGRSASTAETPMISGSSMAAGFGDSSCRDEETECEVRPGGMMVQKRSDCQATTVVHHIRVHVAYGAVPARDLCRPARNIRRFEWKLNAGGLKRLLTAKTGLRPEEQKLVFRGRERGDGSYLDTSGVKDRSKVVLVQDPLSIEKRYVEMRRDAKIRTTRQAIADVSVEIDKLAEQVSIVEKSIAKGKKVPEVQITTLIEMLMRQAVKLDNISAEGDDALSKNSQGKKVQACVEGTGPSHGLEHENKASRCHDDMGDLR</sequence>
<evidence type="ECO:0000313" key="2">
    <source>
        <dbReference type="Proteomes" id="UP001057402"/>
    </source>
</evidence>
<protein>
    <submittedName>
        <fullName evidence="1">Uncharacterized protein</fullName>
    </submittedName>
</protein>
<comment type="caution">
    <text evidence="1">The sequence shown here is derived from an EMBL/GenBank/DDBJ whole genome shotgun (WGS) entry which is preliminary data.</text>
</comment>
<dbReference type="Proteomes" id="UP001057402">
    <property type="component" value="Chromosome 12"/>
</dbReference>
<gene>
    <name evidence="1" type="ORF">MLD38_039280</name>
</gene>
<proteinExistence type="predicted"/>
<reference evidence="2" key="1">
    <citation type="journal article" date="2023" name="Front. Plant Sci.">
        <title>Chromosomal-level genome assembly of Melastoma candidum provides insights into trichome evolution.</title>
        <authorList>
            <person name="Zhong Y."/>
            <person name="Wu W."/>
            <person name="Sun C."/>
            <person name="Zou P."/>
            <person name="Liu Y."/>
            <person name="Dai S."/>
            <person name="Zhou R."/>
        </authorList>
    </citation>
    <scope>NUCLEOTIDE SEQUENCE [LARGE SCALE GENOMIC DNA]</scope>
</reference>
<keyword evidence="2" id="KW-1185">Reference proteome</keyword>
<name>A0ACB9L2G5_9MYRT</name>
<accession>A0ACB9L2G5</accession>